<protein>
    <submittedName>
        <fullName evidence="1">Uncharacterized protein</fullName>
    </submittedName>
</protein>
<keyword evidence="2" id="KW-1185">Reference proteome</keyword>
<dbReference type="AlphaFoldDB" id="A0AAD6V7C7"/>
<sequence>MKHRHAGNHVAFYAACAAAPSPLIAVSIMARTLASACAPRRVTKSSSPAMFFESAHCLSMCRLESRGVLGALVCRPNPVHCPAATARRRVSPLRHVAHPAVTTRRDATSFGVKTHVVHPAPSARGCRVLRRERVYLWHVIHLAPIASLSVHAASFGAKTRVPSAYPDHHGISALSFGLSRPRRLPHTPYS</sequence>
<comment type="caution">
    <text evidence="1">The sequence shown here is derived from an EMBL/GenBank/DDBJ whole genome shotgun (WGS) entry which is preliminary data.</text>
</comment>
<name>A0AAD6V7C7_9AGAR</name>
<proteinExistence type="predicted"/>
<reference evidence="1" key="1">
    <citation type="submission" date="2023-03" db="EMBL/GenBank/DDBJ databases">
        <title>Massive genome expansion in bonnet fungi (Mycena s.s.) driven by repeated elements and novel gene families across ecological guilds.</title>
        <authorList>
            <consortium name="Lawrence Berkeley National Laboratory"/>
            <person name="Harder C.B."/>
            <person name="Miyauchi S."/>
            <person name="Viragh M."/>
            <person name="Kuo A."/>
            <person name="Thoen E."/>
            <person name="Andreopoulos B."/>
            <person name="Lu D."/>
            <person name="Skrede I."/>
            <person name="Drula E."/>
            <person name="Henrissat B."/>
            <person name="Morin E."/>
            <person name="Kohler A."/>
            <person name="Barry K."/>
            <person name="LaButti K."/>
            <person name="Morin E."/>
            <person name="Salamov A."/>
            <person name="Lipzen A."/>
            <person name="Mereny Z."/>
            <person name="Hegedus B."/>
            <person name="Baldrian P."/>
            <person name="Stursova M."/>
            <person name="Weitz H."/>
            <person name="Taylor A."/>
            <person name="Grigoriev I.V."/>
            <person name="Nagy L.G."/>
            <person name="Martin F."/>
            <person name="Kauserud H."/>
        </authorList>
    </citation>
    <scope>NUCLEOTIDE SEQUENCE</scope>
    <source>
        <strain evidence="1">9144</strain>
    </source>
</reference>
<evidence type="ECO:0000313" key="2">
    <source>
        <dbReference type="Proteomes" id="UP001219525"/>
    </source>
</evidence>
<dbReference type="Proteomes" id="UP001219525">
    <property type="component" value="Unassembled WGS sequence"/>
</dbReference>
<organism evidence="1 2">
    <name type="scientific">Mycena pura</name>
    <dbReference type="NCBI Taxonomy" id="153505"/>
    <lineage>
        <taxon>Eukaryota</taxon>
        <taxon>Fungi</taxon>
        <taxon>Dikarya</taxon>
        <taxon>Basidiomycota</taxon>
        <taxon>Agaricomycotina</taxon>
        <taxon>Agaricomycetes</taxon>
        <taxon>Agaricomycetidae</taxon>
        <taxon>Agaricales</taxon>
        <taxon>Marasmiineae</taxon>
        <taxon>Mycenaceae</taxon>
        <taxon>Mycena</taxon>
    </lineage>
</organism>
<accession>A0AAD6V7C7</accession>
<evidence type="ECO:0000313" key="1">
    <source>
        <dbReference type="EMBL" id="KAJ7201621.1"/>
    </source>
</evidence>
<dbReference type="EMBL" id="JARJCW010000058">
    <property type="protein sequence ID" value="KAJ7201621.1"/>
    <property type="molecule type" value="Genomic_DNA"/>
</dbReference>
<gene>
    <name evidence="1" type="ORF">GGX14DRAFT_655546</name>
</gene>